<feature type="compositionally biased region" description="Low complexity" evidence="1">
    <location>
        <begin position="43"/>
        <end position="52"/>
    </location>
</feature>
<keyword evidence="2" id="KW-0255">Endonuclease</keyword>
<feature type="compositionally biased region" description="Basic residues" evidence="1">
    <location>
        <begin position="136"/>
        <end position="146"/>
    </location>
</feature>
<feature type="region of interest" description="Disordered" evidence="1">
    <location>
        <begin position="1"/>
        <end position="269"/>
    </location>
</feature>
<protein>
    <submittedName>
        <fullName evidence="2">Endonuclease VIII</fullName>
    </submittedName>
</protein>
<keyword evidence="2" id="KW-0540">Nuclease</keyword>
<sequence>ARGPHPVPPGPRPAARVRRAPGARDEPAGPLRRGRRAPRRARPAGGLLLRQAPLRRLRRGPAARAPGSLRDLRGRRRRPAAGEGRAADALGRRRPRRRGRLDGSARPHRMRGPHRRRGRGDPGPAGPRPAPAPGRRIPRPSAHRRQPNGDRRPAHGPVRARRRRQRLPGRAALPPPRLSLPSGTGRRRRPLAADVDGSGDAHARRGAAGPDRHDPPGGQAPSPWAGAARGRPLRLPPDRPALPDLRHRDPHGGDGRAQSVLVPGLPGRL</sequence>
<keyword evidence="2" id="KW-0378">Hydrolase</keyword>
<feature type="compositionally biased region" description="Basic residues" evidence="1">
    <location>
        <begin position="158"/>
        <end position="167"/>
    </location>
</feature>
<evidence type="ECO:0000313" key="2">
    <source>
        <dbReference type="EMBL" id="CAA9251559.1"/>
    </source>
</evidence>
<feature type="non-terminal residue" evidence="2">
    <location>
        <position position="1"/>
    </location>
</feature>
<name>A0A6J4IIU6_9ACTN</name>
<feature type="compositionally biased region" description="Basic residues" evidence="1">
    <location>
        <begin position="106"/>
        <end position="118"/>
    </location>
</feature>
<organism evidence="2">
    <name type="scientific">uncultured Blastococcus sp</name>
    <dbReference type="NCBI Taxonomy" id="217144"/>
    <lineage>
        <taxon>Bacteria</taxon>
        <taxon>Bacillati</taxon>
        <taxon>Actinomycetota</taxon>
        <taxon>Actinomycetes</taxon>
        <taxon>Geodermatophilales</taxon>
        <taxon>Geodermatophilaceae</taxon>
        <taxon>Blastococcus</taxon>
        <taxon>environmental samples</taxon>
    </lineage>
</organism>
<proteinExistence type="predicted"/>
<dbReference type="EMBL" id="CADCTI010000176">
    <property type="protein sequence ID" value="CAA9251559.1"/>
    <property type="molecule type" value="Genomic_DNA"/>
</dbReference>
<evidence type="ECO:0000256" key="1">
    <source>
        <dbReference type="SAM" id="MobiDB-lite"/>
    </source>
</evidence>
<feature type="non-terminal residue" evidence="2">
    <location>
        <position position="269"/>
    </location>
</feature>
<feature type="compositionally biased region" description="Basic residues" evidence="1">
    <location>
        <begin position="32"/>
        <end position="42"/>
    </location>
</feature>
<dbReference type="AlphaFoldDB" id="A0A6J4IIU6"/>
<dbReference type="GO" id="GO:0004519">
    <property type="term" value="F:endonuclease activity"/>
    <property type="evidence" value="ECO:0007669"/>
    <property type="project" value="UniProtKB-KW"/>
</dbReference>
<accession>A0A6J4IIU6</accession>
<gene>
    <name evidence="2" type="ORF">AVDCRST_MAG57-2158</name>
</gene>
<feature type="compositionally biased region" description="Basic and acidic residues" evidence="1">
    <location>
        <begin position="244"/>
        <end position="254"/>
    </location>
</feature>
<reference evidence="2" key="1">
    <citation type="submission" date="2020-02" db="EMBL/GenBank/DDBJ databases">
        <authorList>
            <person name="Meier V. D."/>
        </authorList>
    </citation>
    <scope>NUCLEOTIDE SEQUENCE</scope>
    <source>
        <strain evidence="2">AVDCRST_MAG57</strain>
    </source>
</reference>
<feature type="compositionally biased region" description="Pro residues" evidence="1">
    <location>
        <begin position="1"/>
        <end position="12"/>
    </location>
</feature>